<dbReference type="Pfam" id="PF00887">
    <property type="entry name" value="ACBP"/>
    <property type="match status" value="1"/>
</dbReference>
<evidence type="ECO:0000259" key="3">
    <source>
        <dbReference type="PROSITE" id="PS51228"/>
    </source>
</evidence>
<evidence type="ECO:0000313" key="5">
    <source>
        <dbReference type="Proteomes" id="UP001259832"/>
    </source>
</evidence>
<proteinExistence type="inferred from homology"/>
<comment type="similarity">
    <text evidence="1">Belongs to the ACBP family.</text>
</comment>
<gene>
    <name evidence="4" type="ORF">P3T76_003515</name>
</gene>
<keyword evidence="2" id="KW-0446">Lipid-binding</keyword>
<feature type="domain" description="ACB" evidence="3">
    <location>
        <begin position="38"/>
        <end position="122"/>
    </location>
</feature>
<organism evidence="4 5">
    <name type="scientific">Phytophthora citrophthora</name>
    <dbReference type="NCBI Taxonomy" id="4793"/>
    <lineage>
        <taxon>Eukaryota</taxon>
        <taxon>Sar</taxon>
        <taxon>Stramenopiles</taxon>
        <taxon>Oomycota</taxon>
        <taxon>Peronosporomycetes</taxon>
        <taxon>Peronosporales</taxon>
        <taxon>Peronosporaceae</taxon>
        <taxon>Phytophthora</taxon>
    </lineage>
</organism>
<dbReference type="InterPro" id="IPR035984">
    <property type="entry name" value="Acyl-CoA-binding_sf"/>
</dbReference>
<dbReference type="GO" id="GO:0000062">
    <property type="term" value="F:fatty-acyl-CoA binding"/>
    <property type="evidence" value="ECO:0007669"/>
    <property type="project" value="InterPro"/>
</dbReference>
<dbReference type="Proteomes" id="UP001259832">
    <property type="component" value="Unassembled WGS sequence"/>
</dbReference>
<name>A0AAD9GUR1_9STRA</name>
<dbReference type="InterPro" id="IPR014352">
    <property type="entry name" value="FERM/acyl-CoA-bd_prot_sf"/>
</dbReference>
<dbReference type="GO" id="GO:0006631">
    <property type="term" value="P:fatty acid metabolic process"/>
    <property type="evidence" value="ECO:0007669"/>
    <property type="project" value="TreeGrafter"/>
</dbReference>
<dbReference type="FunFam" id="1.20.80.10:FF:000010">
    <property type="entry name" value="Acyl-CoA-binding domain-containing protein 5"/>
    <property type="match status" value="1"/>
</dbReference>
<accession>A0AAD9GUR1</accession>
<dbReference type="InterPro" id="IPR022408">
    <property type="entry name" value="Acyl-CoA-binding_prot_CS"/>
</dbReference>
<evidence type="ECO:0000256" key="2">
    <source>
        <dbReference type="ARBA" id="ARBA00023121"/>
    </source>
</evidence>
<dbReference type="PROSITE" id="PS00880">
    <property type="entry name" value="ACB_1"/>
    <property type="match status" value="1"/>
</dbReference>
<dbReference type="PROSITE" id="PS51228">
    <property type="entry name" value="ACB_2"/>
    <property type="match status" value="1"/>
</dbReference>
<dbReference type="PANTHER" id="PTHR23310:SF62">
    <property type="entry name" value="ACYL-COA BINDING PROTEIN 1, ISOFORM A"/>
    <property type="match status" value="1"/>
</dbReference>
<evidence type="ECO:0000256" key="1">
    <source>
        <dbReference type="ARBA" id="ARBA00005567"/>
    </source>
</evidence>
<dbReference type="PANTHER" id="PTHR23310">
    <property type="entry name" value="ACYL-COA-BINDING PROTEIN, ACBP"/>
    <property type="match status" value="1"/>
</dbReference>
<dbReference type="SUPFAM" id="SSF47027">
    <property type="entry name" value="Acyl-CoA binding protein"/>
    <property type="match status" value="1"/>
</dbReference>
<sequence length="122" mass="13410">MKDEKPVYTDAIPPSNRKSFAFSFLCAHVTSSSSSLHRNTEFEAAAALVKTFTKNPTNDEKLALYAYYKQATVGDNTTAAPGMFDLTGKAKWNAWNAKKGVSTEDAMKAYIAEVEKQKAVYA</sequence>
<comment type="caution">
    <text evidence="4">The sequence shown here is derived from an EMBL/GenBank/DDBJ whole genome shotgun (WGS) entry which is preliminary data.</text>
</comment>
<dbReference type="AlphaFoldDB" id="A0AAD9GUR1"/>
<dbReference type="EMBL" id="JASMQC010000005">
    <property type="protein sequence ID" value="KAK1944982.1"/>
    <property type="molecule type" value="Genomic_DNA"/>
</dbReference>
<protein>
    <submittedName>
        <fullName evidence="4">Acyl-CoA-binding 1</fullName>
    </submittedName>
</protein>
<dbReference type="CDD" id="cd00435">
    <property type="entry name" value="ACBP"/>
    <property type="match status" value="1"/>
</dbReference>
<reference evidence="4" key="1">
    <citation type="submission" date="2023-08" db="EMBL/GenBank/DDBJ databases">
        <title>Reference Genome Resource for the Citrus Pathogen Phytophthora citrophthora.</title>
        <authorList>
            <person name="Moller H."/>
            <person name="Coetzee B."/>
            <person name="Rose L.J."/>
            <person name="Van Niekerk J.M."/>
        </authorList>
    </citation>
    <scope>NUCLEOTIDE SEQUENCE</scope>
    <source>
        <strain evidence="4">STE-U-9442</strain>
    </source>
</reference>
<evidence type="ECO:0000313" key="4">
    <source>
        <dbReference type="EMBL" id="KAK1944982.1"/>
    </source>
</evidence>
<dbReference type="InterPro" id="IPR000582">
    <property type="entry name" value="Acyl-CoA-binding_protein"/>
</dbReference>
<keyword evidence="5" id="KW-1185">Reference proteome</keyword>
<dbReference type="Gene3D" id="1.20.80.10">
    <property type="match status" value="1"/>
</dbReference>
<dbReference type="PRINTS" id="PR00689">
    <property type="entry name" value="ACOABINDINGP"/>
</dbReference>